<reference evidence="2 3" key="1">
    <citation type="submission" date="2018-10" db="EMBL/GenBank/DDBJ databases">
        <title>Genomic Encyclopedia of Type Strains, Phase IV (KMG-IV): sequencing the most valuable type-strain genomes for metagenomic binning, comparative biology and taxonomic classification.</title>
        <authorList>
            <person name="Goeker M."/>
        </authorList>
    </citation>
    <scope>NUCLEOTIDE SEQUENCE [LARGE SCALE GENOMIC DNA]</scope>
    <source>
        <strain evidence="2 3">DSM 25586</strain>
    </source>
</reference>
<dbReference type="AlphaFoldDB" id="A0A495ERL6"/>
<protein>
    <submittedName>
        <fullName evidence="2">Streptomycin 6-kinase</fullName>
    </submittedName>
</protein>
<dbReference type="InterPro" id="IPR006748">
    <property type="entry name" value="NH2Glyco/OHUrea_AB-resist_kin"/>
</dbReference>
<keyword evidence="2" id="KW-0418">Kinase</keyword>
<comment type="caution">
    <text evidence="2">The sequence shown here is derived from an EMBL/GenBank/DDBJ whole genome shotgun (WGS) entry which is preliminary data.</text>
</comment>
<evidence type="ECO:0000313" key="3">
    <source>
        <dbReference type="Proteomes" id="UP000276055"/>
    </source>
</evidence>
<sequence length="377" mass="40831">MPAPTIGRMSPFSDASIPPALARRYARTPAGRAWLASLPGLIGQFLDQWKLVPDLEPGALPWHGHGAVVIPVRRRLGDDSPGRGEDGKAAVLKIAFPHEEAARERLALALWGGRGAVRLLDADAGSCVLLLERLDAGRSLQDVPLETAVPVWGGLVRQLSVVPDHRPEWREIDHVAAKAEQWSDEFPETWERLARPFPRWLLEAALEVCQTRGAVGRRSGKDVLVHADLHYLNILARADVPDPRVGGPSDPARFAAIDPQPLIGEAEFAVAPVLWNRIRELPRKDSGRALLERCADFSAAAGLDAETARQWSLVREVENALCYAEQRQDAGDLARSLWVASTLAGRTLPDLPGPQELPEPGQADREAAGQAAGTAAG</sequence>
<evidence type="ECO:0000313" key="2">
    <source>
        <dbReference type="EMBL" id="RKR19630.1"/>
    </source>
</evidence>
<feature type="region of interest" description="Disordered" evidence="1">
    <location>
        <begin position="348"/>
        <end position="377"/>
    </location>
</feature>
<dbReference type="EMBL" id="RBIR01000004">
    <property type="protein sequence ID" value="RKR19630.1"/>
    <property type="molecule type" value="Genomic_DNA"/>
</dbReference>
<dbReference type="Proteomes" id="UP000276055">
    <property type="component" value="Unassembled WGS sequence"/>
</dbReference>
<dbReference type="Pfam" id="PF04655">
    <property type="entry name" value="APH_6_hur"/>
    <property type="match status" value="1"/>
</dbReference>
<dbReference type="InterPro" id="IPR011009">
    <property type="entry name" value="Kinase-like_dom_sf"/>
</dbReference>
<evidence type="ECO:0000256" key="1">
    <source>
        <dbReference type="SAM" id="MobiDB-lite"/>
    </source>
</evidence>
<keyword evidence="2" id="KW-0808">Transferase</keyword>
<name>A0A495ERL6_9MICC</name>
<dbReference type="SUPFAM" id="SSF56112">
    <property type="entry name" value="Protein kinase-like (PK-like)"/>
    <property type="match status" value="1"/>
</dbReference>
<dbReference type="GO" id="GO:0019748">
    <property type="term" value="P:secondary metabolic process"/>
    <property type="evidence" value="ECO:0007669"/>
    <property type="project" value="InterPro"/>
</dbReference>
<gene>
    <name evidence="2" type="ORF">C8D78_2381</name>
</gene>
<organism evidence="2 3">
    <name type="scientific">Arthrobacter oryzae</name>
    <dbReference type="NCBI Taxonomy" id="409290"/>
    <lineage>
        <taxon>Bacteria</taxon>
        <taxon>Bacillati</taxon>
        <taxon>Actinomycetota</taxon>
        <taxon>Actinomycetes</taxon>
        <taxon>Micrococcales</taxon>
        <taxon>Micrococcaceae</taxon>
        <taxon>Arthrobacter</taxon>
    </lineage>
</organism>
<proteinExistence type="predicted"/>
<dbReference type="GO" id="GO:0016773">
    <property type="term" value="F:phosphotransferase activity, alcohol group as acceptor"/>
    <property type="evidence" value="ECO:0007669"/>
    <property type="project" value="InterPro"/>
</dbReference>
<feature type="compositionally biased region" description="Low complexity" evidence="1">
    <location>
        <begin position="368"/>
        <end position="377"/>
    </location>
</feature>
<dbReference type="GO" id="GO:0016301">
    <property type="term" value="F:kinase activity"/>
    <property type="evidence" value="ECO:0007669"/>
    <property type="project" value="UniProtKB-KW"/>
</dbReference>
<accession>A0A495ERL6</accession>